<dbReference type="GO" id="GO:0003735">
    <property type="term" value="F:structural constituent of ribosome"/>
    <property type="evidence" value="ECO:0007669"/>
    <property type="project" value="InterPro"/>
</dbReference>
<accession>F2Y9U4</accession>
<protein>
    <submittedName>
        <fullName evidence="1">Ribosomal protein L6</fullName>
    </submittedName>
</protein>
<dbReference type="GO" id="GO:0006412">
    <property type="term" value="P:translation"/>
    <property type="evidence" value="ECO:0007669"/>
    <property type="project" value="InterPro"/>
</dbReference>
<dbReference type="EMBL" id="HQ849417">
    <property type="protein sequence ID" value="ADZ99049.1"/>
    <property type="molecule type" value="mRNA"/>
</dbReference>
<dbReference type="InterPro" id="IPR036789">
    <property type="entry name" value="Ribosomal_uL6-like_a/b-dom_sf"/>
</dbReference>
<keyword evidence="1" id="KW-0689">Ribosomal protein</keyword>
<dbReference type="GO" id="GO:0019843">
    <property type="term" value="F:rRNA binding"/>
    <property type="evidence" value="ECO:0007669"/>
    <property type="project" value="InterPro"/>
</dbReference>
<evidence type="ECO:0000313" key="1">
    <source>
        <dbReference type="EMBL" id="ADZ99049.1"/>
    </source>
</evidence>
<gene>
    <name evidence="1" type="primary">rpL6</name>
</gene>
<geneLocation type="mitochondrion" evidence="1"/>
<keyword evidence="1" id="KW-0496">Mitochondrion</keyword>
<dbReference type="SUPFAM" id="SSF56053">
    <property type="entry name" value="Ribosomal protein L6"/>
    <property type="match status" value="1"/>
</dbReference>
<dbReference type="Gene3D" id="3.90.930.12">
    <property type="entry name" value="Ribosomal protein L6, alpha-beta domain"/>
    <property type="match status" value="1"/>
</dbReference>
<keyword evidence="1" id="KW-0687">Ribonucleoprotein</keyword>
<dbReference type="AlphaFoldDB" id="F2Y9U4"/>
<reference evidence="1" key="1">
    <citation type="journal article" date="2011" name="Nucleic Acids Res.">
        <title>Complete characterization of the edited transcriptome of the mitochondrion of Physarum polycephalum using deep sequencing of RNA.</title>
        <authorList>
            <person name="Bundschuh R."/>
            <person name="Altmuller J."/>
            <person name="Becker C."/>
            <person name="Nurnberg P."/>
            <person name="Gott J.M."/>
        </authorList>
    </citation>
    <scope>NUCLEOTIDE SEQUENCE</scope>
    <source>
        <strain evidence="1">M3CVIII</strain>
    </source>
</reference>
<organism evidence="1">
    <name type="scientific">Physarum polycephalum</name>
    <name type="common">Many-headed slime mold</name>
    <name type="synonym">Badhamia polycephala</name>
    <dbReference type="NCBI Taxonomy" id="5791"/>
    <lineage>
        <taxon>Eukaryota</taxon>
        <taxon>Amoebozoa</taxon>
        <taxon>Evosea</taxon>
        <taxon>Eumycetozoa</taxon>
        <taxon>Myxogastria</taxon>
        <taxon>Myxogastromycetidae</taxon>
        <taxon>Physariida</taxon>
        <taxon>Physaraceae</taxon>
        <taxon>Physarum</taxon>
    </lineage>
</organism>
<sequence>MIIASSYPLLQFNEINSIEGILSKQNLLLKSFLTKEPNSLFMAKKQNKLLSSSNIIKKKHNGFLIEILFHGFNFSAKRFKLARNKYFIDTHKSEVFICDEPVTSTFKSQVHKRRLIFFSYDNHLLHTLEKAIKQFKLPDSYTGKGLFERHDSYKIKQRKKRK</sequence>
<dbReference type="GO" id="GO:0005840">
    <property type="term" value="C:ribosome"/>
    <property type="evidence" value="ECO:0007669"/>
    <property type="project" value="UniProtKB-KW"/>
</dbReference>
<proteinExistence type="evidence at transcript level"/>
<name>F2Y9U4_PHYPO</name>